<dbReference type="SUPFAM" id="SSF55804">
    <property type="entry name" value="Phoshotransferase/anion transport protein"/>
    <property type="match status" value="1"/>
</dbReference>
<dbReference type="Pfam" id="PF00359">
    <property type="entry name" value="PTS_EIIA_2"/>
    <property type="match status" value="1"/>
</dbReference>
<accession>A0ABV4UHH5</accession>
<proteinExistence type="predicted"/>
<dbReference type="Gene3D" id="3.40.930.10">
    <property type="entry name" value="Mannitol-specific EII, Chain A"/>
    <property type="match status" value="1"/>
</dbReference>
<dbReference type="RefSeq" id="WP_418891543.1">
    <property type="nucleotide sequence ID" value="NZ_JBEUWX010000002.1"/>
</dbReference>
<reference evidence="3" key="1">
    <citation type="submission" date="2024-06" db="EMBL/GenBank/DDBJ databases">
        <title>Radixoralia hellwigii gen. nov., sp nov., isolated from a root canal in the human oral cavity.</title>
        <authorList>
            <person name="Bartsch S."/>
            <person name="Wittmer A."/>
            <person name="Schulz A.-K."/>
            <person name="Neumann-Schaal M."/>
            <person name="Wolf J."/>
            <person name="Gronow S."/>
            <person name="Tennert C."/>
            <person name="Haecker G."/>
            <person name="Cieplik F."/>
            <person name="Al-Ahmad A."/>
        </authorList>
    </citation>
    <scope>NUCLEOTIDE SEQUENCE [LARGE SCALE GENOMIC DNA]</scope>
    <source>
        <strain evidence="3">Wk13</strain>
    </source>
</reference>
<keyword evidence="3" id="KW-1185">Reference proteome</keyword>
<protein>
    <submittedName>
        <fullName evidence="2">PTS IIA-like nitrogen regulatory protein PtsN</fullName>
    </submittedName>
</protein>
<dbReference type="Proteomes" id="UP001574673">
    <property type="component" value="Unassembled WGS sequence"/>
</dbReference>
<dbReference type="InterPro" id="IPR002178">
    <property type="entry name" value="PTS_EIIA_type-2_dom"/>
</dbReference>
<dbReference type="PROSITE" id="PS51094">
    <property type="entry name" value="PTS_EIIA_TYPE_2"/>
    <property type="match status" value="1"/>
</dbReference>
<organism evidence="2 3">
    <name type="scientific">Dentiradicibacter hellwigii</name>
    <dbReference type="NCBI Taxonomy" id="3149053"/>
    <lineage>
        <taxon>Bacteria</taxon>
        <taxon>Pseudomonadati</taxon>
        <taxon>Pseudomonadota</taxon>
        <taxon>Betaproteobacteria</taxon>
        <taxon>Rhodocyclales</taxon>
        <taxon>Rhodocyclaceae</taxon>
        <taxon>Dentiradicibacter</taxon>
    </lineage>
</organism>
<dbReference type="NCBIfam" id="TIGR01419">
    <property type="entry name" value="nitro_reg_IIA"/>
    <property type="match status" value="1"/>
</dbReference>
<sequence length="153" mass="16616">MKPLSRLLPPENILLDFQATSKKRVFEHIGLLFENNQGIGQRVVFDSLLARERLGSTGLGQGIAIPHGRIEGLRAPQGAFIRLASPVPFESPDGLPVSMLFALLVPEQAAEQHLQILAELAGLFSDRARREALQAAASIDEVRAVFACREAPA</sequence>
<evidence type="ECO:0000313" key="2">
    <source>
        <dbReference type="EMBL" id="MFA9950490.1"/>
    </source>
</evidence>
<dbReference type="EMBL" id="JBEUWX010000002">
    <property type="protein sequence ID" value="MFA9950490.1"/>
    <property type="molecule type" value="Genomic_DNA"/>
</dbReference>
<dbReference type="PROSITE" id="PS00372">
    <property type="entry name" value="PTS_EIIA_TYPE_2_HIS"/>
    <property type="match status" value="1"/>
</dbReference>
<dbReference type="CDD" id="cd00211">
    <property type="entry name" value="PTS_IIA_fru"/>
    <property type="match status" value="1"/>
</dbReference>
<evidence type="ECO:0000259" key="1">
    <source>
        <dbReference type="PROSITE" id="PS51094"/>
    </source>
</evidence>
<dbReference type="InterPro" id="IPR006320">
    <property type="entry name" value="PTS_Nitro_regul"/>
</dbReference>
<dbReference type="PANTHER" id="PTHR47738:SF1">
    <property type="entry name" value="NITROGEN REGULATORY PROTEIN"/>
    <property type="match status" value="1"/>
</dbReference>
<dbReference type="InterPro" id="IPR016152">
    <property type="entry name" value="PTrfase/Anion_transptr"/>
</dbReference>
<dbReference type="InterPro" id="IPR051541">
    <property type="entry name" value="PTS_SugarTrans_NitroReg"/>
</dbReference>
<gene>
    <name evidence="2" type="primary">ptsN</name>
    <name evidence="2" type="ORF">ABCS64_09210</name>
</gene>
<dbReference type="PANTHER" id="PTHR47738">
    <property type="entry name" value="PTS SYSTEM FRUCTOSE-LIKE EIIA COMPONENT-RELATED"/>
    <property type="match status" value="1"/>
</dbReference>
<feature type="domain" description="PTS EIIA type-2" evidence="1">
    <location>
        <begin position="6"/>
        <end position="149"/>
    </location>
</feature>
<evidence type="ECO:0000313" key="3">
    <source>
        <dbReference type="Proteomes" id="UP001574673"/>
    </source>
</evidence>
<name>A0ABV4UHH5_9RHOO</name>
<comment type="caution">
    <text evidence="2">The sequence shown here is derived from an EMBL/GenBank/DDBJ whole genome shotgun (WGS) entry which is preliminary data.</text>
</comment>